<dbReference type="Pfam" id="PF13527">
    <property type="entry name" value="Acetyltransf_9"/>
    <property type="match status" value="1"/>
</dbReference>
<proteinExistence type="predicted"/>
<protein>
    <submittedName>
        <fullName evidence="1">GNAT family N-acetyltransferase</fullName>
    </submittedName>
</protein>
<dbReference type="GO" id="GO:0016740">
    <property type="term" value="F:transferase activity"/>
    <property type="evidence" value="ECO:0007669"/>
    <property type="project" value="UniProtKB-KW"/>
</dbReference>
<keyword evidence="1" id="KW-0808">Transferase</keyword>
<dbReference type="Proteomes" id="UP000323708">
    <property type="component" value="Unassembled WGS sequence"/>
</dbReference>
<sequence>MGTQIKPLVSVHQEALVSFLEQQQGAPATHTRWKYFDEAFNSGRPRGYVALQDDIIVGMLGLIPFQHSVNGELVDTAWTCDWFVDAEKASGATGIALLKAVTSSYNAVYHTGGGDVTKRLFGRLATVSQDDAIQEYRIALRAGYLLKRAAQRQPWLGHLPLNLARNIPLVSKRSEQSSSAACSASLTETVLETFAECRYASQFHPAYDTQHVEWFCRNPDIVFHSCHVANNASALLWHPRADYPRQAESEWRLALFSQGGSSDDLLSVLRDVIDFALRHKADSVKVLASSQEQVLCQALDQAGFSKTRHLPFFAFYQDTASMPHESMSGLSYLDADNATLY</sequence>
<dbReference type="RefSeq" id="WP_149610494.1">
    <property type="nucleotide sequence ID" value="NZ_VTUX01000002.1"/>
</dbReference>
<evidence type="ECO:0000313" key="2">
    <source>
        <dbReference type="Proteomes" id="UP000323708"/>
    </source>
</evidence>
<dbReference type="AlphaFoldDB" id="A0A5B0X4A2"/>
<gene>
    <name evidence="1" type="ORF">F0M18_06005</name>
</gene>
<evidence type="ECO:0000313" key="1">
    <source>
        <dbReference type="EMBL" id="KAA1193387.1"/>
    </source>
</evidence>
<dbReference type="SUPFAM" id="SSF55729">
    <property type="entry name" value="Acyl-CoA N-acyltransferases (Nat)"/>
    <property type="match status" value="1"/>
</dbReference>
<dbReference type="EMBL" id="VTUX01000002">
    <property type="protein sequence ID" value="KAA1193387.1"/>
    <property type="molecule type" value="Genomic_DNA"/>
</dbReference>
<comment type="caution">
    <text evidence="1">The sequence shown here is derived from an EMBL/GenBank/DDBJ whole genome shotgun (WGS) entry which is preliminary data.</text>
</comment>
<dbReference type="InterPro" id="IPR016181">
    <property type="entry name" value="Acyl_CoA_acyltransferase"/>
</dbReference>
<reference evidence="1 2" key="1">
    <citation type="submission" date="2019-09" db="EMBL/GenBank/DDBJ databases">
        <authorList>
            <person name="Chen X.-Y."/>
        </authorList>
    </citation>
    <scope>NUCLEOTIDE SEQUENCE [LARGE SCALE GENOMIC DNA]</scope>
    <source>
        <strain evidence="1 2">NY5</strain>
    </source>
</reference>
<organism evidence="1 2">
    <name type="scientific">Pseudohalioglobus sediminis</name>
    <dbReference type="NCBI Taxonomy" id="2606449"/>
    <lineage>
        <taxon>Bacteria</taxon>
        <taxon>Pseudomonadati</taxon>
        <taxon>Pseudomonadota</taxon>
        <taxon>Gammaproteobacteria</taxon>
        <taxon>Cellvibrionales</taxon>
        <taxon>Halieaceae</taxon>
        <taxon>Pseudohalioglobus</taxon>
    </lineage>
</organism>
<accession>A0A5B0X4A2</accession>
<name>A0A5B0X4A2_9GAMM</name>
<keyword evidence="2" id="KW-1185">Reference proteome</keyword>